<dbReference type="AlphaFoldDB" id="A0A6C0JA16"/>
<dbReference type="Gene3D" id="3.20.20.80">
    <property type="entry name" value="Glycosidases"/>
    <property type="match status" value="1"/>
</dbReference>
<protein>
    <recommendedName>
        <fullName evidence="2">GH18 domain-containing protein</fullName>
    </recommendedName>
</protein>
<proteinExistence type="predicted"/>
<dbReference type="SUPFAM" id="SSF51445">
    <property type="entry name" value="(Trans)glycosidases"/>
    <property type="match status" value="1"/>
</dbReference>
<evidence type="ECO:0008006" key="2">
    <source>
        <dbReference type="Google" id="ProtNLM"/>
    </source>
</evidence>
<organism evidence="1">
    <name type="scientific">viral metagenome</name>
    <dbReference type="NCBI Taxonomy" id="1070528"/>
    <lineage>
        <taxon>unclassified sequences</taxon>
        <taxon>metagenomes</taxon>
        <taxon>organismal metagenomes</taxon>
    </lineage>
</organism>
<dbReference type="EMBL" id="MN740329">
    <property type="protein sequence ID" value="QHU00818.1"/>
    <property type="molecule type" value="Genomic_DNA"/>
</dbReference>
<evidence type="ECO:0000313" key="1">
    <source>
        <dbReference type="EMBL" id="QHU00818.1"/>
    </source>
</evidence>
<name>A0A6C0JA16_9ZZZZ</name>
<sequence>MSGKTMFYYQTFTEGLNVNNCITDIHLSSIHFGIESDGQPYIHLNNLYPEHESFKSVWTDLSIAYEKKISISLMIGGAGGGWETFLSRYSECYSLLTGLLKRHPIITGIDLDIEESVNLTQIISFIKDIKSEYPHFEISMSPLATSLQTDTSGMGGFIYKDIYKYDIVDYYCGQFYGTFDVNAFDLCIRNGYKANQILMGSINGTGQSSVINELKTKYPNIGGVCAWEYGSMSQQDALNWASIMHNILKNKIKHNVITRTFHKINEYMFK</sequence>
<dbReference type="InterPro" id="IPR017853">
    <property type="entry name" value="GH"/>
</dbReference>
<accession>A0A6C0JA16</accession>
<reference evidence="1" key="1">
    <citation type="journal article" date="2020" name="Nature">
        <title>Giant virus diversity and host interactions through global metagenomics.</title>
        <authorList>
            <person name="Schulz F."/>
            <person name="Roux S."/>
            <person name="Paez-Espino D."/>
            <person name="Jungbluth S."/>
            <person name="Walsh D.A."/>
            <person name="Denef V.J."/>
            <person name="McMahon K.D."/>
            <person name="Konstantinidis K.T."/>
            <person name="Eloe-Fadrosh E.A."/>
            <person name="Kyrpides N.C."/>
            <person name="Woyke T."/>
        </authorList>
    </citation>
    <scope>NUCLEOTIDE SEQUENCE</scope>
    <source>
        <strain evidence="1">GVMAG-M-3300025860-20</strain>
    </source>
</reference>